<accession>A0ABR9JM50</accession>
<reference evidence="1 2" key="1">
    <citation type="submission" date="2020-10" db="EMBL/GenBank/DDBJ databases">
        <title>Sequencing the genomes of 1000 actinobacteria strains.</title>
        <authorList>
            <person name="Klenk H.-P."/>
        </authorList>
    </citation>
    <scope>NUCLEOTIDE SEQUENCE [LARGE SCALE GENOMIC DNA]</scope>
    <source>
        <strain evidence="1 2">DSM 46744</strain>
    </source>
</reference>
<proteinExistence type="predicted"/>
<evidence type="ECO:0008006" key="3">
    <source>
        <dbReference type="Google" id="ProtNLM"/>
    </source>
</evidence>
<organism evidence="1 2">
    <name type="scientific">Actinomadura algeriensis</name>
    <dbReference type="NCBI Taxonomy" id="1679523"/>
    <lineage>
        <taxon>Bacteria</taxon>
        <taxon>Bacillati</taxon>
        <taxon>Actinomycetota</taxon>
        <taxon>Actinomycetes</taxon>
        <taxon>Streptosporangiales</taxon>
        <taxon>Thermomonosporaceae</taxon>
        <taxon>Actinomadura</taxon>
    </lineage>
</organism>
<comment type="caution">
    <text evidence="1">The sequence shown here is derived from an EMBL/GenBank/DDBJ whole genome shotgun (WGS) entry which is preliminary data.</text>
</comment>
<sequence length="158" mass="18757">MSEPNRVRTDETDRWVRGLTPEDVQAIAVVDLQVLARENAGRDFQAAEPLYGVVNCLRSWERLIARMEAGWRRQDYYMVYEYLNDLTVRDAIERLVDTMQPALRAKVERCVGRLDARYREVTHEDGGAELSRYWRRLADGREIRWWWTRCPDELPPGW</sequence>
<dbReference type="EMBL" id="JADBDZ010000001">
    <property type="protein sequence ID" value="MBE1531642.1"/>
    <property type="molecule type" value="Genomic_DNA"/>
</dbReference>
<protein>
    <recommendedName>
        <fullName evidence="3">DUF4254 domain-containing protein</fullName>
    </recommendedName>
</protein>
<gene>
    <name evidence="1" type="ORF">H4W34_001475</name>
</gene>
<evidence type="ECO:0000313" key="1">
    <source>
        <dbReference type="EMBL" id="MBE1531642.1"/>
    </source>
</evidence>
<evidence type="ECO:0000313" key="2">
    <source>
        <dbReference type="Proteomes" id="UP000627838"/>
    </source>
</evidence>
<name>A0ABR9JM50_9ACTN</name>
<dbReference type="RefSeq" id="WP_192758467.1">
    <property type="nucleotide sequence ID" value="NZ_JADBDZ010000001.1"/>
</dbReference>
<keyword evidence="2" id="KW-1185">Reference proteome</keyword>
<dbReference type="Proteomes" id="UP000627838">
    <property type="component" value="Unassembled WGS sequence"/>
</dbReference>